<organism evidence="11 12">
    <name type="scientific">Marasmius oreades</name>
    <name type="common">fairy-ring Marasmius</name>
    <dbReference type="NCBI Taxonomy" id="181124"/>
    <lineage>
        <taxon>Eukaryota</taxon>
        <taxon>Fungi</taxon>
        <taxon>Dikarya</taxon>
        <taxon>Basidiomycota</taxon>
        <taxon>Agaricomycotina</taxon>
        <taxon>Agaricomycetes</taxon>
        <taxon>Agaricomycetidae</taxon>
        <taxon>Agaricales</taxon>
        <taxon>Marasmiineae</taxon>
        <taxon>Marasmiaceae</taxon>
        <taxon>Marasmius</taxon>
    </lineage>
</organism>
<feature type="region of interest" description="Disordered" evidence="9">
    <location>
        <begin position="572"/>
        <end position="659"/>
    </location>
</feature>
<proteinExistence type="predicted"/>
<keyword evidence="7" id="KW-0539">Nucleus</keyword>
<evidence type="ECO:0000256" key="1">
    <source>
        <dbReference type="ARBA" id="ARBA00004123"/>
    </source>
</evidence>
<evidence type="ECO:0000256" key="9">
    <source>
        <dbReference type="SAM" id="MobiDB-lite"/>
    </source>
</evidence>
<dbReference type="RefSeq" id="XP_043013856.1">
    <property type="nucleotide sequence ID" value="XM_043149252.1"/>
</dbReference>
<feature type="region of interest" description="Disordered" evidence="9">
    <location>
        <begin position="411"/>
        <end position="469"/>
    </location>
</feature>
<dbReference type="SMART" id="SM00355">
    <property type="entry name" value="ZnF_C2H2"/>
    <property type="match status" value="3"/>
</dbReference>
<dbReference type="PROSITE" id="PS00028">
    <property type="entry name" value="ZINC_FINGER_C2H2_1"/>
    <property type="match status" value="2"/>
</dbReference>
<dbReference type="GO" id="GO:0006357">
    <property type="term" value="P:regulation of transcription by RNA polymerase II"/>
    <property type="evidence" value="ECO:0007669"/>
    <property type="project" value="TreeGrafter"/>
</dbReference>
<name>A0A9P7UZ64_9AGAR</name>
<evidence type="ECO:0000256" key="6">
    <source>
        <dbReference type="ARBA" id="ARBA00023163"/>
    </source>
</evidence>
<feature type="domain" description="C2H2-type" evidence="10">
    <location>
        <begin position="761"/>
        <end position="783"/>
    </location>
</feature>
<dbReference type="Proteomes" id="UP001049176">
    <property type="component" value="Chromosome 2"/>
</dbReference>
<protein>
    <recommendedName>
        <fullName evidence="10">C2H2-type domain-containing protein</fullName>
    </recommendedName>
</protein>
<feature type="coiled-coil region" evidence="8">
    <location>
        <begin position="31"/>
        <end position="62"/>
    </location>
</feature>
<evidence type="ECO:0000256" key="8">
    <source>
        <dbReference type="SAM" id="Coils"/>
    </source>
</evidence>
<feature type="compositionally biased region" description="Basic and acidic residues" evidence="9">
    <location>
        <begin position="596"/>
        <end position="612"/>
    </location>
</feature>
<dbReference type="GO" id="GO:0008270">
    <property type="term" value="F:zinc ion binding"/>
    <property type="evidence" value="ECO:0007669"/>
    <property type="project" value="UniProtKB-KW"/>
</dbReference>
<dbReference type="GO" id="GO:0005634">
    <property type="term" value="C:nucleus"/>
    <property type="evidence" value="ECO:0007669"/>
    <property type="project" value="UniProtKB-SubCell"/>
</dbReference>
<keyword evidence="2" id="KW-0479">Metal-binding</keyword>
<comment type="subcellular location">
    <subcellularLocation>
        <location evidence="1">Nucleus</location>
    </subcellularLocation>
</comment>
<keyword evidence="5" id="KW-0805">Transcription regulation</keyword>
<feature type="domain" description="C2H2-type" evidence="10">
    <location>
        <begin position="824"/>
        <end position="847"/>
    </location>
</feature>
<dbReference type="InterPro" id="IPR051061">
    <property type="entry name" value="Zinc_finger_trans_reg"/>
</dbReference>
<dbReference type="AlphaFoldDB" id="A0A9P7UZ64"/>
<keyword evidence="8" id="KW-0175">Coiled coil</keyword>
<dbReference type="Gene3D" id="3.30.160.60">
    <property type="entry name" value="Classic Zinc Finger"/>
    <property type="match status" value="1"/>
</dbReference>
<comment type="caution">
    <text evidence="11">The sequence shown here is derived from an EMBL/GenBank/DDBJ whole genome shotgun (WGS) entry which is preliminary data.</text>
</comment>
<evidence type="ECO:0000256" key="2">
    <source>
        <dbReference type="ARBA" id="ARBA00022723"/>
    </source>
</evidence>
<evidence type="ECO:0000256" key="4">
    <source>
        <dbReference type="ARBA" id="ARBA00022833"/>
    </source>
</evidence>
<feature type="region of interest" description="Disordered" evidence="9">
    <location>
        <begin position="848"/>
        <end position="869"/>
    </location>
</feature>
<dbReference type="KEGG" id="more:E1B28_004736"/>
<evidence type="ECO:0000256" key="3">
    <source>
        <dbReference type="ARBA" id="ARBA00022771"/>
    </source>
</evidence>
<feature type="compositionally biased region" description="Polar residues" evidence="9">
    <location>
        <begin position="457"/>
        <end position="468"/>
    </location>
</feature>
<feature type="compositionally biased region" description="Low complexity" evidence="9">
    <location>
        <begin position="419"/>
        <end position="440"/>
    </location>
</feature>
<dbReference type="EMBL" id="CM032182">
    <property type="protein sequence ID" value="KAG7097386.1"/>
    <property type="molecule type" value="Genomic_DNA"/>
</dbReference>
<dbReference type="PANTHER" id="PTHR46179:SF13">
    <property type="entry name" value="C2H2-TYPE DOMAIN-CONTAINING PROTEIN"/>
    <property type="match status" value="1"/>
</dbReference>
<keyword evidence="4" id="KW-0862">Zinc</keyword>
<evidence type="ECO:0000256" key="5">
    <source>
        <dbReference type="ARBA" id="ARBA00023015"/>
    </source>
</evidence>
<accession>A0A9P7UZ64</accession>
<reference evidence="11" key="1">
    <citation type="journal article" date="2021" name="Genome Biol. Evol.">
        <title>The assembled and annotated genome of the fairy-ring fungus Marasmius oreades.</title>
        <authorList>
            <person name="Hiltunen M."/>
            <person name="Ament-Velasquez S.L."/>
            <person name="Johannesson H."/>
        </authorList>
    </citation>
    <scope>NUCLEOTIDE SEQUENCE</scope>
    <source>
        <strain evidence="11">03SP1</strain>
    </source>
</reference>
<sequence length="1008" mass="111420">MSLGRTTGVVPINPEDYVRNAAQLEIMQQTLDQWKNANDMGLANYEQMERELQHKLESEEWAANQTRQRLLELRSRNNVLALPSSAQATALQPAVSSSARIEEIPSANNAPRRNWSHNVPTAGPSLAGSVNQVEIGRNPYQHLAHPQSFYYSNAIPQSQSHTQQNHSQATQTHFQVPPVATHFQGVRRAQAQTMNPPNNVIVQPIPQAPPPSLSNIIQQPISPVSQPAPQVPRPSSDVIQQHVPQVPQNTNPFPKVAYQTPNKNPALLATNPLVKFPDHTANVISSSPHPSSIASKSAAVPVSQTLSETRSTHLASTQVKHFLWLQDCVLKHSKKPNTKIDSFRKRVSEWAKCAPERAFCSTRINGIELYPYKEATSKNVGVLFRDPKTSQYRDITSIELEDILEGRYLPTRTPQSTNISQPQSATTSAQSSSTSMISAPNTPIANGATQKLPVQPDTPQRTPAQANKATIARDVLRVLGRPSGVLPPLNLKPQNKAPAPKQLVLKPTPPMSHGPSDASQTIAAAVQPADGGSTACMGESHTPPSTRRASNAHNVEEMQASVPGQKDMDIIVLDSSGSPAGHGNGTGEVVGSEDSEPNKPAENRNEKEKPEETVQNQPVASGSSKPLDDLVSQNHDMPFRPKTPLFLPSPEPASLDVPSLESTKFKNPRIRKTLDYVEIPPAPEYVKDDRERLRRSKRQKAGNFRDDLFDEDHEAAQTSLAALVQEAYAITPRSTPESSWRDVAEEAVWQDTTTRLQYSPCRWRPCNAVMNSVARLERHLKEHVENMDDCEVVNCQWHGCGRSETSKADLLAHVIHHVRSSLACPYEGCENTFRTLRQLSRHCLEQHSNGTLKPSADPSVPSHPTTPPECPEVLPSYMVVARHVSHHPMTRERHQSASAAVLKRIMPRTHDVYGLKRSQLKRRDAQTTPPLEDDYDFVAYRASPSCRPSCAAKIRHLPDLRSSEISTMVHNGLTLWRGDAPLPNQEEVTEITPQTMKQNSEVEVEKNM</sequence>
<dbReference type="GeneID" id="66073812"/>
<evidence type="ECO:0000313" key="11">
    <source>
        <dbReference type="EMBL" id="KAG7097386.1"/>
    </source>
</evidence>
<evidence type="ECO:0000259" key="10">
    <source>
        <dbReference type="PROSITE" id="PS00028"/>
    </source>
</evidence>
<dbReference type="InterPro" id="IPR013087">
    <property type="entry name" value="Znf_C2H2_type"/>
</dbReference>
<evidence type="ECO:0000313" key="12">
    <source>
        <dbReference type="Proteomes" id="UP001049176"/>
    </source>
</evidence>
<feature type="compositionally biased region" description="Polar residues" evidence="9">
    <location>
        <begin position="613"/>
        <end position="624"/>
    </location>
</feature>
<evidence type="ECO:0000256" key="7">
    <source>
        <dbReference type="ARBA" id="ARBA00023242"/>
    </source>
</evidence>
<keyword evidence="3" id="KW-0863">Zinc-finger</keyword>
<keyword evidence="12" id="KW-1185">Reference proteome</keyword>
<feature type="compositionally biased region" description="Polar residues" evidence="9">
    <location>
        <begin position="542"/>
        <end position="553"/>
    </location>
</feature>
<gene>
    <name evidence="11" type="ORF">E1B28_004736</name>
</gene>
<keyword evidence="6" id="KW-0804">Transcription</keyword>
<dbReference type="OrthoDB" id="3254002at2759"/>
<dbReference type="PANTHER" id="PTHR46179">
    <property type="entry name" value="ZINC FINGER PROTEIN"/>
    <property type="match status" value="1"/>
</dbReference>
<feature type="region of interest" description="Disordered" evidence="9">
    <location>
        <begin position="526"/>
        <end position="553"/>
    </location>
</feature>